<keyword evidence="1" id="KW-1133">Transmembrane helix</keyword>
<keyword evidence="3" id="KW-1185">Reference proteome</keyword>
<dbReference type="GO" id="GO:0046872">
    <property type="term" value="F:metal ion binding"/>
    <property type="evidence" value="ECO:0007669"/>
    <property type="project" value="InterPro"/>
</dbReference>
<keyword evidence="1" id="KW-0812">Transmembrane</keyword>
<sequence>MIARTEIGGVPVLHGPSTGPARAGLVFRVGFADEPMARRGITHLIEHLALSPLGLADFHYNGSTGTEYTSFHMTGTPGELAGFVDGVCTALHDLPMHRLDTEKDILRAEAHSRSHSAHEPLALWRHGARDHGAVAYPEWGVSAITPDDLRYWAARYFTRDNAVLWVAGDEVPAELRLHLPSGTRQPSPAPSSALPVTPACFAGPEGVVGWSGMVPYGPAAIVFADVLERAMIRTLRQEAGLSYAAHTDYHPMGTDTALVTALADCLPDKQGAVLGAFVDELAALRVGRIDPADVQAVIRKRHEALVLADQQGDRLAGHARALLAGRPVPSIETELALLAAVTPQDVTAMAQQAAGTGLLMTPPGTAGTWAGFTAAPAESDTVVIGTPYAAVSEPDTHLIVAVDGVSLVSGNHRATVRFDACAIVRAWPHGGRTFVGHDGIVVSVEPTLYRDGHQAVAWLDTHCPAALRVDEAPRDPGAIPRPDPAPAYATEPPIREERRQVRAMSVLVTIFLISGVIRGFILVRDEFHDNGTTAGLITAAAVVAVIGGSLLWRYRGRFLA</sequence>
<evidence type="ECO:0000313" key="2">
    <source>
        <dbReference type="EMBL" id="OJF11698.1"/>
    </source>
</evidence>
<feature type="transmembrane region" description="Helical" evidence="1">
    <location>
        <begin position="533"/>
        <end position="552"/>
    </location>
</feature>
<evidence type="ECO:0000313" key="3">
    <source>
        <dbReference type="Proteomes" id="UP000182486"/>
    </source>
</evidence>
<dbReference type="Proteomes" id="UP000182486">
    <property type="component" value="Unassembled WGS sequence"/>
</dbReference>
<evidence type="ECO:0000256" key="1">
    <source>
        <dbReference type="SAM" id="Phobius"/>
    </source>
</evidence>
<name>A0A1K0G333_9ACTN</name>
<keyword evidence="1" id="KW-0472">Membrane</keyword>
<reference evidence="2 3" key="1">
    <citation type="submission" date="2016-09" db="EMBL/GenBank/DDBJ databases">
        <title>Couchioplanes caeruleus draft genome sequence.</title>
        <authorList>
            <person name="Sheehan J."/>
            <person name="Caffrey P."/>
        </authorList>
    </citation>
    <scope>NUCLEOTIDE SEQUENCE [LARGE SCALE GENOMIC DNA]</scope>
    <source>
        <strain evidence="2 3">DSM 43634</strain>
    </source>
</reference>
<dbReference type="EMBL" id="MEIA01000286">
    <property type="protein sequence ID" value="OJF11698.1"/>
    <property type="molecule type" value="Genomic_DNA"/>
</dbReference>
<feature type="transmembrane region" description="Helical" evidence="1">
    <location>
        <begin position="503"/>
        <end position="521"/>
    </location>
</feature>
<dbReference type="RefSeq" id="WP_071807795.1">
    <property type="nucleotide sequence ID" value="NZ_MEIA01000286.1"/>
</dbReference>
<accession>A0A1K0G333</accession>
<comment type="caution">
    <text evidence="2">The sequence shown here is derived from an EMBL/GenBank/DDBJ whole genome shotgun (WGS) entry which is preliminary data.</text>
</comment>
<dbReference type="Gene3D" id="3.30.830.10">
    <property type="entry name" value="Metalloenzyme, LuxS/M16 peptidase-like"/>
    <property type="match status" value="2"/>
</dbReference>
<dbReference type="SUPFAM" id="SSF63411">
    <property type="entry name" value="LuxS/MPP-like metallohydrolase"/>
    <property type="match status" value="2"/>
</dbReference>
<proteinExistence type="predicted"/>
<protein>
    <submittedName>
        <fullName evidence="2">Peptidase</fullName>
    </submittedName>
</protein>
<dbReference type="AlphaFoldDB" id="A0A1K0G333"/>
<organism evidence="2 3">
    <name type="scientific">Couchioplanes caeruleus subsp. caeruleus</name>
    <dbReference type="NCBI Taxonomy" id="56427"/>
    <lineage>
        <taxon>Bacteria</taxon>
        <taxon>Bacillati</taxon>
        <taxon>Actinomycetota</taxon>
        <taxon>Actinomycetes</taxon>
        <taxon>Micromonosporales</taxon>
        <taxon>Micromonosporaceae</taxon>
        <taxon>Couchioplanes</taxon>
    </lineage>
</organism>
<gene>
    <name evidence="2" type="ORF">BG844_24800</name>
</gene>
<dbReference type="InterPro" id="IPR011249">
    <property type="entry name" value="Metalloenz_LuxS/M16"/>
</dbReference>